<proteinExistence type="predicted"/>
<evidence type="ECO:0000313" key="2">
    <source>
        <dbReference type="Proteomes" id="UP000003303"/>
    </source>
</evidence>
<dbReference type="OrthoDB" id="1038500at2"/>
<reference evidence="1 2" key="1">
    <citation type="submission" date="2009-04" db="EMBL/GenBank/DDBJ databases">
        <authorList>
            <person name="Sebastian Y."/>
            <person name="Madupu R."/>
            <person name="Durkin A.S."/>
            <person name="Torralba M."/>
            <person name="Methe B."/>
            <person name="Sutton G.G."/>
            <person name="Strausberg R.L."/>
            <person name="Nelson K.E."/>
        </authorList>
    </citation>
    <scope>NUCLEOTIDE SEQUENCE [LARGE SCALE GENOMIC DNA]</scope>
    <source>
        <strain evidence="1 2">60-3</strain>
    </source>
</reference>
<feature type="non-terminal residue" evidence="1">
    <location>
        <position position="1"/>
    </location>
</feature>
<comment type="caution">
    <text evidence="1">The sequence shown here is derived from an EMBL/GenBank/DDBJ whole genome shotgun (WGS) entry which is preliminary data.</text>
</comment>
<dbReference type="Proteomes" id="UP000003303">
    <property type="component" value="Unassembled WGS sequence"/>
</dbReference>
<dbReference type="eggNOG" id="ENOG502ZSSI">
    <property type="taxonomic scope" value="Bacteria"/>
</dbReference>
<name>C2MAI4_9PORP</name>
<keyword evidence="2" id="KW-1185">Reference proteome</keyword>
<organism evidence="1 2">
    <name type="scientific">Porphyromonas uenonis 60-3</name>
    <dbReference type="NCBI Taxonomy" id="596327"/>
    <lineage>
        <taxon>Bacteria</taxon>
        <taxon>Pseudomonadati</taxon>
        <taxon>Bacteroidota</taxon>
        <taxon>Bacteroidia</taxon>
        <taxon>Bacteroidales</taxon>
        <taxon>Porphyromonadaceae</taxon>
        <taxon>Porphyromonas</taxon>
    </lineage>
</organism>
<dbReference type="STRING" id="596327.PORUE0001_0515"/>
<dbReference type="Pfam" id="PF13595">
    <property type="entry name" value="DUF4138"/>
    <property type="match status" value="1"/>
</dbReference>
<gene>
    <name evidence="1" type="ORF">PORUE0001_0515</name>
</gene>
<dbReference type="EMBL" id="ACLR01000089">
    <property type="protein sequence ID" value="EEK17270.1"/>
    <property type="molecule type" value="Genomic_DNA"/>
</dbReference>
<sequence length="80" mass="9013">TQTAIQETILQPLRAYNDLAVVAPKSELRTIYALESFSLPEGKILEISLHELNGGRTLTFTVDNKDLVRARAIDDLELRF</sequence>
<dbReference type="AlphaFoldDB" id="C2MAI4"/>
<protein>
    <recommendedName>
        <fullName evidence="3">Conjugative transposon TraN protein</fullName>
    </recommendedName>
</protein>
<accession>C2MAI4</accession>
<evidence type="ECO:0008006" key="3">
    <source>
        <dbReference type="Google" id="ProtNLM"/>
    </source>
</evidence>
<dbReference type="InterPro" id="IPR022298">
    <property type="entry name" value="Conjug_transposon_TraN"/>
</dbReference>
<evidence type="ECO:0000313" key="1">
    <source>
        <dbReference type="EMBL" id="EEK17270.1"/>
    </source>
</evidence>
<dbReference type="RefSeq" id="WP_007364918.1">
    <property type="nucleotide sequence ID" value="NZ_ACLR01000089.1"/>
</dbReference>